<dbReference type="AlphaFoldDB" id="A0A9D5B0U1"/>
<dbReference type="Gramene" id="Psat03G0180900-T1">
    <property type="protein sequence ID" value="KAI5426126.1"/>
    <property type="gene ID" value="KIW84_031809"/>
</dbReference>
<name>A0A9D5B0U1_PEA</name>
<keyword evidence="2" id="KW-1185">Reference proteome</keyword>
<comment type="caution">
    <text evidence="1">The sequence shown here is derived from an EMBL/GenBank/DDBJ whole genome shotgun (WGS) entry which is preliminary data.</text>
</comment>
<proteinExistence type="predicted"/>
<dbReference type="SUPFAM" id="SSF56219">
    <property type="entry name" value="DNase I-like"/>
    <property type="match status" value="1"/>
</dbReference>
<accession>A0A9D5B0U1</accession>
<dbReference type="PANTHER" id="PTHR33710">
    <property type="entry name" value="BNAC02G09200D PROTEIN"/>
    <property type="match status" value="1"/>
</dbReference>
<gene>
    <name evidence="1" type="ORF">KIW84_031809</name>
</gene>
<sequence length="175" mass="20004">MAFDNEKSGGNCRTSQKFSRVHQAMDLCWLNDLGYEGHPFTWTSGRLDNENIQCRLDRSLASNIFINRFSPIKVSHLACFGSDHASIKIKLEVDVGNRERKSVCLFRFEEYVEERGTSKRIHRIQVAREAPVITRLLFADDIHLFARANSEEADSTMATLKNYQISSSQDCLKAL</sequence>
<dbReference type="EMBL" id="JAMSHJ010000003">
    <property type="protein sequence ID" value="KAI5426126.1"/>
    <property type="molecule type" value="Genomic_DNA"/>
</dbReference>
<dbReference type="Gene3D" id="3.60.10.10">
    <property type="entry name" value="Endonuclease/exonuclease/phosphatase"/>
    <property type="match status" value="1"/>
</dbReference>
<protein>
    <submittedName>
        <fullName evidence="1">Uncharacterized protein</fullName>
    </submittedName>
</protein>
<reference evidence="1 2" key="1">
    <citation type="journal article" date="2022" name="Nat. Genet.">
        <title>Improved pea reference genome and pan-genome highlight genomic features and evolutionary characteristics.</title>
        <authorList>
            <person name="Yang T."/>
            <person name="Liu R."/>
            <person name="Luo Y."/>
            <person name="Hu S."/>
            <person name="Wang D."/>
            <person name="Wang C."/>
            <person name="Pandey M.K."/>
            <person name="Ge S."/>
            <person name="Xu Q."/>
            <person name="Li N."/>
            <person name="Li G."/>
            <person name="Huang Y."/>
            <person name="Saxena R.K."/>
            <person name="Ji Y."/>
            <person name="Li M."/>
            <person name="Yan X."/>
            <person name="He Y."/>
            <person name="Liu Y."/>
            <person name="Wang X."/>
            <person name="Xiang C."/>
            <person name="Varshney R.K."/>
            <person name="Ding H."/>
            <person name="Gao S."/>
            <person name="Zong X."/>
        </authorList>
    </citation>
    <scope>NUCLEOTIDE SEQUENCE [LARGE SCALE GENOMIC DNA]</scope>
    <source>
        <strain evidence="1 2">cv. Zhongwan 6</strain>
    </source>
</reference>
<organism evidence="1 2">
    <name type="scientific">Pisum sativum</name>
    <name type="common">Garden pea</name>
    <name type="synonym">Lathyrus oleraceus</name>
    <dbReference type="NCBI Taxonomy" id="3888"/>
    <lineage>
        <taxon>Eukaryota</taxon>
        <taxon>Viridiplantae</taxon>
        <taxon>Streptophyta</taxon>
        <taxon>Embryophyta</taxon>
        <taxon>Tracheophyta</taxon>
        <taxon>Spermatophyta</taxon>
        <taxon>Magnoliopsida</taxon>
        <taxon>eudicotyledons</taxon>
        <taxon>Gunneridae</taxon>
        <taxon>Pentapetalae</taxon>
        <taxon>rosids</taxon>
        <taxon>fabids</taxon>
        <taxon>Fabales</taxon>
        <taxon>Fabaceae</taxon>
        <taxon>Papilionoideae</taxon>
        <taxon>50 kb inversion clade</taxon>
        <taxon>NPAAA clade</taxon>
        <taxon>Hologalegina</taxon>
        <taxon>IRL clade</taxon>
        <taxon>Fabeae</taxon>
        <taxon>Lathyrus</taxon>
    </lineage>
</organism>
<evidence type="ECO:0000313" key="2">
    <source>
        <dbReference type="Proteomes" id="UP001058974"/>
    </source>
</evidence>
<dbReference type="Proteomes" id="UP001058974">
    <property type="component" value="Chromosome 3"/>
</dbReference>
<dbReference type="PANTHER" id="PTHR33710:SF71">
    <property type="entry name" value="ENDONUCLEASE_EXONUCLEASE_PHOSPHATASE DOMAIN-CONTAINING PROTEIN"/>
    <property type="match status" value="1"/>
</dbReference>
<dbReference type="InterPro" id="IPR036691">
    <property type="entry name" value="Endo/exonu/phosph_ase_sf"/>
</dbReference>
<evidence type="ECO:0000313" key="1">
    <source>
        <dbReference type="EMBL" id="KAI5426126.1"/>
    </source>
</evidence>